<dbReference type="EMBL" id="CAEZVM010000061">
    <property type="protein sequence ID" value="CAB4638357.1"/>
    <property type="molecule type" value="Genomic_DNA"/>
</dbReference>
<dbReference type="GO" id="GO:1990189">
    <property type="term" value="F:protein N-terminal-serine acetyltransferase activity"/>
    <property type="evidence" value="ECO:0007669"/>
    <property type="project" value="TreeGrafter"/>
</dbReference>
<dbReference type="PROSITE" id="PS51186">
    <property type="entry name" value="GNAT"/>
    <property type="match status" value="1"/>
</dbReference>
<dbReference type="InterPro" id="IPR051908">
    <property type="entry name" value="Ribosomal_N-acetyltransferase"/>
</dbReference>
<dbReference type="PANTHER" id="PTHR43441">
    <property type="entry name" value="RIBOSOMAL-PROTEIN-SERINE ACETYLTRANSFERASE"/>
    <property type="match status" value="1"/>
</dbReference>
<dbReference type="InterPro" id="IPR016181">
    <property type="entry name" value="Acyl_CoA_acyltransferase"/>
</dbReference>
<evidence type="ECO:0000313" key="2">
    <source>
        <dbReference type="EMBL" id="CAB4638357.1"/>
    </source>
</evidence>
<name>A0A6J6JLV6_9ZZZZ</name>
<protein>
    <submittedName>
        <fullName evidence="2">Unannotated protein</fullName>
    </submittedName>
</protein>
<reference evidence="2" key="1">
    <citation type="submission" date="2020-05" db="EMBL/GenBank/DDBJ databases">
        <authorList>
            <person name="Chiriac C."/>
            <person name="Salcher M."/>
            <person name="Ghai R."/>
            <person name="Kavagutti S V."/>
        </authorList>
    </citation>
    <scope>NUCLEOTIDE SEQUENCE</scope>
</reference>
<dbReference type="GO" id="GO:0008999">
    <property type="term" value="F:protein-N-terminal-alanine acetyltransferase activity"/>
    <property type="evidence" value="ECO:0007669"/>
    <property type="project" value="TreeGrafter"/>
</dbReference>
<proteinExistence type="predicted"/>
<organism evidence="2">
    <name type="scientific">freshwater metagenome</name>
    <dbReference type="NCBI Taxonomy" id="449393"/>
    <lineage>
        <taxon>unclassified sequences</taxon>
        <taxon>metagenomes</taxon>
        <taxon>ecological metagenomes</taxon>
    </lineage>
</organism>
<dbReference type="CDD" id="cd04301">
    <property type="entry name" value="NAT_SF"/>
    <property type="match status" value="1"/>
</dbReference>
<dbReference type="InterPro" id="IPR000182">
    <property type="entry name" value="GNAT_dom"/>
</dbReference>
<dbReference type="GO" id="GO:0005737">
    <property type="term" value="C:cytoplasm"/>
    <property type="evidence" value="ECO:0007669"/>
    <property type="project" value="TreeGrafter"/>
</dbReference>
<dbReference type="Pfam" id="PF13302">
    <property type="entry name" value="Acetyltransf_3"/>
    <property type="match status" value="1"/>
</dbReference>
<dbReference type="Gene3D" id="3.40.630.30">
    <property type="match status" value="1"/>
</dbReference>
<accession>A0A6J6JLV6</accession>
<dbReference type="AlphaFoldDB" id="A0A6J6JLV6"/>
<sequence>MILETERLILRPMEWTDSSNLLEYHSNSAIVRYIPWTQRDSDGLQKYMERILSESTSQLVNDKDYLILVWQLKETGKVVGQSNLGVKSKENRTAEIGWVTHQDFQRQGFAFEASYELLRHAFQDLKLHRIVAEIDTRATTSAGLASKLGMRLEGEFKEVEFFKGFWCDMWRYAILESEFEKGIK</sequence>
<feature type="domain" description="N-acetyltransferase" evidence="1">
    <location>
        <begin position="31"/>
        <end position="174"/>
    </location>
</feature>
<dbReference type="PANTHER" id="PTHR43441:SF11">
    <property type="entry name" value="RIBOSOMAL-PROTEIN-SERINE ACETYLTRANSFERASE"/>
    <property type="match status" value="1"/>
</dbReference>
<evidence type="ECO:0000259" key="1">
    <source>
        <dbReference type="PROSITE" id="PS51186"/>
    </source>
</evidence>
<gene>
    <name evidence="2" type="ORF">UFOPK2032_01091</name>
</gene>
<dbReference type="SUPFAM" id="SSF55729">
    <property type="entry name" value="Acyl-CoA N-acyltransferases (Nat)"/>
    <property type="match status" value="1"/>
</dbReference>